<feature type="transmembrane region" description="Helical" evidence="11">
    <location>
        <begin position="20"/>
        <end position="41"/>
    </location>
</feature>
<dbReference type="Gene3D" id="1.10.287.130">
    <property type="match status" value="1"/>
</dbReference>
<dbReference type="InterPro" id="IPR036097">
    <property type="entry name" value="HisK_dim/P_sf"/>
</dbReference>
<keyword evidence="11" id="KW-0472">Membrane</keyword>
<protein>
    <recommendedName>
        <fullName evidence="3">histidine kinase</fullName>
        <ecNumber evidence="3">2.7.13.3</ecNumber>
    </recommendedName>
</protein>
<feature type="domain" description="Histidine kinase" evidence="12">
    <location>
        <begin position="440"/>
        <end position="651"/>
    </location>
</feature>
<dbReference type="EMBL" id="CP000050">
    <property type="protein sequence ID" value="AAY48592.1"/>
    <property type="molecule type" value="Genomic_DNA"/>
</dbReference>
<evidence type="ECO:0000259" key="13">
    <source>
        <dbReference type="PROSITE" id="PS50885"/>
    </source>
</evidence>
<dbReference type="PROSITE" id="PS50109">
    <property type="entry name" value="HIS_KIN"/>
    <property type="match status" value="1"/>
</dbReference>
<accession>A0A0H2X630</accession>
<dbReference type="Pfam" id="PF00672">
    <property type="entry name" value="HAMP"/>
    <property type="match status" value="1"/>
</dbReference>
<keyword evidence="11" id="KW-0812">Transmembrane</keyword>
<dbReference type="GO" id="GO:0000155">
    <property type="term" value="F:phosphorelay sensor kinase activity"/>
    <property type="evidence" value="ECO:0007669"/>
    <property type="project" value="InterPro"/>
</dbReference>
<dbReference type="Gene3D" id="6.10.340.10">
    <property type="match status" value="1"/>
</dbReference>
<evidence type="ECO:0000256" key="1">
    <source>
        <dbReference type="ARBA" id="ARBA00000085"/>
    </source>
</evidence>
<dbReference type="SMART" id="SM00304">
    <property type="entry name" value="HAMP"/>
    <property type="match status" value="1"/>
</dbReference>
<evidence type="ECO:0000313" key="15">
    <source>
        <dbReference type="Proteomes" id="UP000000420"/>
    </source>
</evidence>
<dbReference type="SUPFAM" id="SSF158472">
    <property type="entry name" value="HAMP domain-like"/>
    <property type="match status" value="1"/>
</dbReference>
<evidence type="ECO:0000259" key="12">
    <source>
        <dbReference type="PROSITE" id="PS50109"/>
    </source>
</evidence>
<gene>
    <name evidence="14" type="ordered locus">XC_1526</name>
</gene>
<dbReference type="GO" id="GO:0005524">
    <property type="term" value="F:ATP binding"/>
    <property type="evidence" value="ECO:0007669"/>
    <property type="project" value="UniProtKB-KW"/>
</dbReference>
<sequence length="651" mass="72024">MAHQHGNATRREQERHMVKARIYAGITVIVLFGVMSMLYVYRGLADVVGHLTRLEQVDAPFSIAALEMEKNVGEYAFGVLQYVAQPLPDVRAETSNDSADFSQYHANYMQLSSTRREIELGRHLARDFDNLTRIGATLMDKRDGLDVTFEKVNGLLGDIDALVNQQILHVAPTPEPMRRRTLAALANVEAEAAKLGFWLSAYERRPTALTTRQLLERAAKLDRAIAGYRQLPLQARERRLAGEVEALHVQVKRGVDALLTGEDAMTALASDFVRLQNHMDDVSDEEIEPLAAKGLTAPQKEADRIAVRVLNMLGYAIPLYLIVALLVGALLILSIVRPLRKLASGTKAIGAGDLHYRIVERGKDEFDDLARQFNLMVTRLQESTVSKALLEESEQKLKLTVTDLRQEIAERERSERERGKLQAELRRSEAMAAVGALMAGVAHEVRNPLFGISSTLDAMEATFNTGRSGGRHQEVLRREVRRLNKLMTDLLEYGRPPTEEFSSGRLGNVIAEATRICAPIADAGNVVIDNQADSYDGVLLLNHGRMLQVFVNLIENAVQHAPAGSRVVITARTLDENGRASVECRVQDAGSGFAPDDLPRIFDPFFTRRRKGTGLGLAIVQRIVEEHKGTIAGHNSPEGGAVMVMRLPFMG</sequence>
<dbReference type="Proteomes" id="UP000000420">
    <property type="component" value="Chromosome"/>
</dbReference>
<dbReference type="EC" id="2.7.13.3" evidence="3"/>
<evidence type="ECO:0000313" key="14">
    <source>
        <dbReference type="EMBL" id="AAY48592.1"/>
    </source>
</evidence>
<dbReference type="KEGG" id="xcb:XC_1526"/>
<dbReference type="Pfam" id="PF00512">
    <property type="entry name" value="HisKA"/>
    <property type="match status" value="1"/>
</dbReference>
<dbReference type="SMART" id="SM00387">
    <property type="entry name" value="HATPase_c"/>
    <property type="match status" value="1"/>
</dbReference>
<evidence type="ECO:0000256" key="11">
    <source>
        <dbReference type="SAM" id="Phobius"/>
    </source>
</evidence>
<organism evidence="14 15">
    <name type="scientific">Xanthomonas campestris pv. campestris (strain 8004)</name>
    <dbReference type="NCBI Taxonomy" id="314565"/>
    <lineage>
        <taxon>Bacteria</taxon>
        <taxon>Pseudomonadati</taxon>
        <taxon>Pseudomonadota</taxon>
        <taxon>Gammaproteobacteria</taxon>
        <taxon>Lysobacterales</taxon>
        <taxon>Lysobacteraceae</taxon>
        <taxon>Xanthomonas</taxon>
    </lineage>
</organism>
<feature type="coiled-coil region" evidence="10">
    <location>
        <begin position="387"/>
        <end position="431"/>
    </location>
</feature>
<evidence type="ECO:0000256" key="2">
    <source>
        <dbReference type="ARBA" id="ARBA00004370"/>
    </source>
</evidence>
<evidence type="ECO:0000256" key="8">
    <source>
        <dbReference type="ARBA" id="ARBA00022840"/>
    </source>
</evidence>
<reference evidence="14 15" key="1">
    <citation type="journal article" date="2005" name="Genome Res.">
        <title>Comparative and functional genomic analyses of the pathogenicity of phytopathogen Xanthomonas campestris pv. campestris.</title>
        <authorList>
            <person name="Qian W."/>
            <person name="Jia Y."/>
            <person name="Ren S.X."/>
            <person name="He Y.Q."/>
            <person name="Feng J.X."/>
            <person name="Lu L.F."/>
            <person name="Sun Q."/>
            <person name="Ying G."/>
            <person name="Tang D.J."/>
            <person name="Tang H."/>
            <person name="Wu W."/>
            <person name="Hao P."/>
            <person name="Wang L."/>
            <person name="Jiang B.L."/>
            <person name="Zeng S."/>
            <person name="Gu W.Y."/>
            <person name="Lu G."/>
            <person name="Rong L."/>
            <person name="Tian Y."/>
            <person name="Yao Z."/>
            <person name="Fu G."/>
            <person name="Chen B."/>
            <person name="Fang R."/>
            <person name="Qiang B."/>
            <person name="Chen Z."/>
            <person name="Zhao G.P."/>
            <person name="Tang J.L."/>
            <person name="He C."/>
        </authorList>
    </citation>
    <scope>NUCLEOTIDE SEQUENCE [LARGE SCALE GENOMIC DNA]</scope>
    <source>
        <strain evidence="14 15">8004</strain>
    </source>
</reference>
<keyword evidence="7 14" id="KW-0418">Kinase</keyword>
<dbReference type="GO" id="GO:0016020">
    <property type="term" value="C:membrane"/>
    <property type="evidence" value="ECO:0007669"/>
    <property type="project" value="UniProtKB-SubCell"/>
</dbReference>
<keyword evidence="8" id="KW-0067">ATP-binding</keyword>
<keyword evidence="5" id="KW-0808">Transferase</keyword>
<dbReference type="Pfam" id="PF02518">
    <property type="entry name" value="HATPase_c"/>
    <property type="match status" value="1"/>
</dbReference>
<feature type="domain" description="HAMP" evidence="13">
    <location>
        <begin position="333"/>
        <end position="385"/>
    </location>
</feature>
<keyword evidence="6" id="KW-0547">Nucleotide-binding</keyword>
<comment type="catalytic activity">
    <reaction evidence="1">
        <text>ATP + protein L-histidine = ADP + protein N-phospho-L-histidine.</text>
        <dbReference type="EC" id="2.7.13.3"/>
    </reaction>
</comment>
<dbReference type="InterPro" id="IPR003661">
    <property type="entry name" value="HisK_dim/P_dom"/>
</dbReference>
<dbReference type="PROSITE" id="PS50885">
    <property type="entry name" value="HAMP"/>
    <property type="match status" value="1"/>
</dbReference>
<comment type="subcellular location">
    <subcellularLocation>
        <location evidence="2">Membrane</location>
    </subcellularLocation>
</comment>
<dbReference type="SUPFAM" id="SSF47384">
    <property type="entry name" value="Homodimeric domain of signal transducing histidine kinase"/>
    <property type="match status" value="1"/>
</dbReference>
<dbReference type="CDD" id="cd00082">
    <property type="entry name" value="HisKA"/>
    <property type="match status" value="1"/>
</dbReference>
<dbReference type="FunFam" id="1.10.287.130:FF:000152">
    <property type="entry name" value="Sensor histidine kinase"/>
    <property type="match status" value="1"/>
</dbReference>
<dbReference type="PRINTS" id="PR00344">
    <property type="entry name" value="BCTRLSENSOR"/>
</dbReference>
<evidence type="ECO:0000256" key="5">
    <source>
        <dbReference type="ARBA" id="ARBA00022679"/>
    </source>
</evidence>
<evidence type="ECO:0000256" key="4">
    <source>
        <dbReference type="ARBA" id="ARBA00022553"/>
    </source>
</evidence>
<dbReference type="Gene3D" id="3.30.565.10">
    <property type="entry name" value="Histidine kinase-like ATPase, C-terminal domain"/>
    <property type="match status" value="1"/>
</dbReference>
<dbReference type="InterPro" id="IPR004358">
    <property type="entry name" value="Sig_transdc_His_kin-like_C"/>
</dbReference>
<dbReference type="InterPro" id="IPR005467">
    <property type="entry name" value="His_kinase_dom"/>
</dbReference>
<evidence type="ECO:0000256" key="6">
    <source>
        <dbReference type="ARBA" id="ARBA00022741"/>
    </source>
</evidence>
<name>A0A0H2X630_XANC8</name>
<feature type="transmembrane region" description="Helical" evidence="11">
    <location>
        <begin position="312"/>
        <end position="336"/>
    </location>
</feature>
<keyword evidence="10" id="KW-0175">Coiled coil</keyword>
<dbReference type="PANTHER" id="PTHR43065:SF10">
    <property type="entry name" value="PEROXIDE STRESS-ACTIVATED HISTIDINE KINASE MAK3"/>
    <property type="match status" value="1"/>
</dbReference>
<keyword evidence="4" id="KW-0597">Phosphoprotein</keyword>
<dbReference type="PANTHER" id="PTHR43065">
    <property type="entry name" value="SENSOR HISTIDINE KINASE"/>
    <property type="match status" value="1"/>
</dbReference>
<dbReference type="InterPro" id="IPR003660">
    <property type="entry name" value="HAMP_dom"/>
</dbReference>
<evidence type="ECO:0000256" key="10">
    <source>
        <dbReference type="SAM" id="Coils"/>
    </source>
</evidence>
<keyword evidence="9" id="KW-0902">Two-component regulatory system</keyword>
<dbReference type="CDD" id="cd06225">
    <property type="entry name" value="HAMP"/>
    <property type="match status" value="1"/>
</dbReference>
<keyword evidence="11" id="KW-1133">Transmembrane helix</keyword>
<dbReference type="HOGENOM" id="CLU_430787_0_0_6"/>
<dbReference type="AlphaFoldDB" id="A0A0H2X630"/>
<dbReference type="InterPro" id="IPR003594">
    <property type="entry name" value="HATPase_dom"/>
</dbReference>
<evidence type="ECO:0000256" key="9">
    <source>
        <dbReference type="ARBA" id="ARBA00023012"/>
    </source>
</evidence>
<dbReference type="SUPFAM" id="SSF55874">
    <property type="entry name" value="ATPase domain of HSP90 chaperone/DNA topoisomerase II/histidine kinase"/>
    <property type="match status" value="1"/>
</dbReference>
<evidence type="ECO:0000256" key="3">
    <source>
        <dbReference type="ARBA" id="ARBA00012438"/>
    </source>
</evidence>
<proteinExistence type="predicted"/>
<dbReference type="InterPro" id="IPR036890">
    <property type="entry name" value="HATPase_C_sf"/>
</dbReference>
<evidence type="ECO:0000256" key="7">
    <source>
        <dbReference type="ARBA" id="ARBA00022777"/>
    </source>
</evidence>
<dbReference type="SMART" id="SM00388">
    <property type="entry name" value="HisKA"/>
    <property type="match status" value="1"/>
</dbReference>